<organism evidence="2 3">
    <name type="scientific">Hyphomonas adhaerens MHS-3</name>
    <dbReference type="NCBI Taxonomy" id="1280949"/>
    <lineage>
        <taxon>Bacteria</taxon>
        <taxon>Pseudomonadati</taxon>
        <taxon>Pseudomonadota</taxon>
        <taxon>Alphaproteobacteria</taxon>
        <taxon>Hyphomonadales</taxon>
        <taxon>Hyphomonadaceae</taxon>
        <taxon>Hyphomonas</taxon>
    </lineage>
</organism>
<proteinExistence type="predicted"/>
<dbReference type="EMBL" id="ARYH01000001">
    <property type="protein sequence ID" value="KCZ84537.1"/>
    <property type="molecule type" value="Genomic_DNA"/>
</dbReference>
<protein>
    <submittedName>
        <fullName evidence="2">Uncharacterized protein</fullName>
    </submittedName>
</protein>
<dbReference type="PATRIC" id="fig|1280949.3.peg.539"/>
<accession>A0A069E3J7</accession>
<keyword evidence="3" id="KW-1185">Reference proteome</keyword>
<dbReference type="OrthoDB" id="7572465at2"/>
<feature type="transmembrane region" description="Helical" evidence="1">
    <location>
        <begin position="167"/>
        <end position="185"/>
    </location>
</feature>
<dbReference type="STRING" id="1280949.HAD_02620"/>
<keyword evidence="1" id="KW-0472">Membrane</keyword>
<evidence type="ECO:0000256" key="1">
    <source>
        <dbReference type="SAM" id="Phobius"/>
    </source>
</evidence>
<name>A0A069E3J7_9PROT</name>
<evidence type="ECO:0000313" key="3">
    <source>
        <dbReference type="Proteomes" id="UP000027446"/>
    </source>
</evidence>
<evidence type="ECO:0000313" key="2">
    <source>
        <dbReference type="EMBL" id="KCZ84537.1"/>
    </source>
</evidence>
<dbReference type="Proteomes" id="UP000027446">
    <property type="component" value="Unassembled WGS sequence"/>
</dbReference>
<keyword evidence="1" id="KW-0812">Transmembrane</keyword>
<keyword evidence="1" id="KW-1133">Transmembrane helix</keyword>
<gene>
    <name evidence="2" type="ORF">HAD_02620</name>
</gene>
<dbReference type="RefSeq" id="WP_035569279.1">
    <property type="nucleotide sequence ID" value="NZ_ARYH01000001.1"/>
</dbReference>
<reference evidence="2 3" key="1">
    <citation type="journal article" date="2014" name="Antonie Van Leeuwenhoek">
        <title>Hyphomonas beringensis sp. nov. and Hyphomonas chukchiensis sp. nov., isolated from surface seawater of the Bering Sea and Chukchi Sea.</title>
        <authorList>
            <person name="Li C."/>
            <person name="Lai Q."/>
            <person name="Li G."/>
            <person name="Dong C."/>
            <person name="Wang J."/>
            <person name="Liao Y."/>
            <person name="Shao Z."/>
        </authorList>
    </citation>
    <scope>NUCLEOTIDE SEQUENCE [LARGE SCALE GENOMIC DNA]</scope>
    <source>
        <strain evidence="2 3">MHS-3</strain>
    </source>
</reference>
<dbReference type="eggNOG" id="ENOG5033E9P">
    <property type="taxonomic scope" value="Bacteria"/>
</dbReference>
<sequence>MSKKFETTDSAAKRLLLLHHLRVRHLLSDLPAAVRRELETGLDDHLAEVFDHIPGADDHERLKVALERLGDPRDFLAPLIGDVLLSQSGGTARPSALVSNMFALATSGAKSLVTLAFNAFLGVTGAIMLIFSVAFFLRPGMAGVFPTGEDGYQVRIMGWPTDEVSVLPVWGTLVIGLVGLGLLYLSQRWMWRAATSLIARAFPAV</sequence>
<comment type="caution">
    <text evidence="2">The sequence shown here is derived from an EMBL/GenBank/DDBJ whole genome shotgun (WGS) entry which is preliminary data.</text>
</comment>
<feature type="transmembrane region" description="Helical" evidence="1">
    <location>
        <begin position="112"/>
        <end position="137"/>
    </location>
</feature>
<dbReference type="AlphaFoldDB" id="A0A069E3J7"/>